<gene>
    <name evidence="2" type="ORF">GCM10025875_19740</name>
</gene>
<reference evidence="2" key="1">
    <citation type="journal article" date="2014" name="Int. J. Syst. Evol. Microbiol.">
        <title>Complete genome sequence of Corynebacterium casei LMG S-19264T (=DSM 44701T), isolated from a smear-ripened cheese.</title>
        <authorList>
            <consortium name="US DOE Joint Genome Institute (JGI-PGF)"/>
            <person name="Walter F."/>
            <person name="Albersmeier A."/>
            <person name="Kalinowski J."/>
            <person name="Ruckert C."/>
        </authorList>
    </citation>
    <scope>NUCLEOTIDE SEQUENCE</scope>
    <source>
        <strain evidence="2">NBRC 112290</strain>
    </source>
</reference>
<dbReference type="AlphaFoldDB" id="A0AA37XEX7"/>
<feature type="domain" description="Haemin-degrading HemS/ChuX" evidence="1">
    <location>
        <begin position="188"/>
        <end position="314"/>
    </location>
</feature>
<dbReference type="InterPro" id="IPR053733">
    <property type="entry name" value="Heme_Transport_Util_sf"/>
</dbReference>
<dbReference type="Proteomes" id="UP001157161">
    <property type="component" value="Unassembled WGS sequence"/>
</dbReference>
<dbReference type="InterPro" id="IPR007845">
    <property type="entry name" value="HemS/ChuX_dom"/>
</dbReference>
<dbReference type="SUPFAM" id="SSF144064">
    <property type="entry name" value="Heme iron utilization protein-like"/>
    <property type="match status" value="1"/>
</dbReference>
<dbReference type="GO" id="GO:0006826">
    <property type="term" value="P:iron ion transport"/>
    <property type="evidence" value="ECO:0007669"/>
    <property type="project" value="InterPro"/>
</dbReference>
<accession>A0AA37XEX7</accession>
<evidence type="ECO:0000259" key="1">
    <source>
        <dbReference type="Pfam" id="PF05171"/>
    </source>
</evidence>
<dbReference type="Pfam" id="PF05171">
    <property type="entry name" value="HemS"/>
    <property type="match status" value="1"/>
</dbReference>
<dbReference type="EMBL" id="BSUM01000001">
    <property type="protein sequence ID" value="GMA31982.1"/>
    <property type="molecule type" value="Genomic_DNA"/>
</dbReference>
<organism evidence="2 3">
    <name type="scientific">Litorihabitans aurantiacus</name>
    <dbReference type="NCBI Taxonomy" id="1930061"/>
    <lineage>
        <taxon>Bacteria</taxon>
        <taxon>Bacillati</taxon>
        <taxon>Actinomycetota</taxon>
        <taxon>Actinomycetes</taxon>
        <taxon>Micrococcales</taxon>
        <taxon>Beutenbergiaceae</taxon>
        <taxon>Litorihabitans</taxon>
    </lineage>
</organism>
<dbReference type="RefSeq" id="WP_284250703.1">
    <property type="nucleotide sequence ID" value="NZ_BSUM01000001.1"/>
</dbReference>
<proteinExistence type="predicted"/>
<sequence>MTDGCGCDGGPVPACGRRGVSDLQVLTDLAPGPCRPLTTRLADLVDHLQLLDGATAVTSGHGAALASRSPYAAPTTVGGALLTSGTVLRAAPGVVATALAVDPGPSVHLTQPAAASVDLFDPSGRRLHQARLGAPEDLRVLDSLGPPSPSAAGDDAPVRLVPPVASPPGCADQIDLVDSHLTDRRGARLRALMGHDGEHARPVEVAGLEQLLAGVAELGLRPTFVVTSGLQQSHTGRIEAIGRAGRTLRLRSGPAVLAVSTTAVHRMWISRATGPHGPTSAVELFDAEGTALVLITLVGHHPVAAHRAWEELLDRTA</sequence>
<protein>
    <recommendedName>
        <fullName evidence="1">Haemin-degrading HemS/ChuX domain-containing protein</fullName>
    </recommendedName>
</protein>
<evidence type="ECO:0000313" key="3">
    <source>
        <dbReference type="Proteomes" id="UP001157161"/>
    </source>
</evidence>
<keyword evidence="3" id="KW-1185">Reference proteome</keyword>
<comment type="caution">
    <text evidence="2">The sequence shown here is derived from an EMBL/GenBank/DDBJ whole genome shotgun (WGS) entry which is preliminary data.</text>
</comment>
<reference evidence="2" key="2">
    <citation type="submission" date="2023-02" db="EMBL/GenBank/DDBJ databases">
        <authorList>
            <person name="Sun Q."/>
            <person name="Mori K."/>
        </authorList>
    </citation>
    <scope>NUCLEOTIDE SEQUENCE</scope>
    <source>
        <strain evidence="2">NBRC 112290</strain>
    </source>
</reference>
<evidence type="ECO:0000313" key="2">
    <source>
        <dbReference type="EMBL" id="GMA31982.1"/>
    </source>
</evidence>
<name>A0AA37XEX7_9MICO</name>
<dbReference type="Gene3D" id="3.40.1570.10">
    <property type="entry name" value="HemS/ChuS/ChuX like domains"/>
    <property type="match status" value="2"/>
</dbReference>